<dbReference type="Proteomes" id="UP000045545">
    <property type="component" value="Unassembled WGS sequence"/>
</dbReference>
<dbReference type="Gene3D" id="3.40.630.10">
    <property type="entry name" value="Zn peptidases"/>
    <property type="match status" value="1"/>
</dbReference>
<evidence type="ECO:0000256" key="4">
    <source>
        <dbReference type="ARBA" id="ARBA00022670"/>
    </source>
</evidence>
<keyword evidence="6 9" id="KW-0378">Hydrolase</keyword>
<organism evidence="11 12">
    <name type="scientific">Syntrophomonas zehnderi OL-4</name>
    <dbReference type="NCBI Taxonomy" id="690567"/>
    <lineage>
        <taxon>Bacteria</taxon>
        <taxon>Bacillati</taxon>
        <taxon>Bacillota</taxon>
        <taxon>Clostridia</taxon>
        <taxon>Eubacteriales</taxon>
        <taxon>Syntrophomonadaceae</taxon>
        <taxon>Syntrophomonas</taxon>
    </lineage>
</organism>
<gene>
    <name evidence="11" type="ORF">158</name>
</gene>
<keyword evidence="5 9" id="KW-0479">Metal-binding</keyword>
<evidence type="ECO:0000256" key="2">
    <source>
        <dbReference type="ARBA" id="ARBA00008290"/>
    </source>
</evidence>
<evidence type="ECO:0000256" key="5">
    <source>
        <dbReference type="ARBA" id="ARBA00022723"/>
    </source>
</evidence>
<protein>
    <recommendedName>
        <fullName evidence="10">M18 family aminopeptidase</fullName>
        <ecNumber evidence="10">3.4.11.-</ecNumber>
    </recommendedName>
</protein>
<dbReference type="GO" id="GO:0008237">
    <property type="term" value="F:metallopeptidase activity"/>
    <property type="evidence" value="ECO:0007669"/>
    <property type="project" value="UniProtKB-KW"/>
</dbReference>
<name>A0A0E4G997_9FIRM</name>
<keyword evidence="8 9" id="KW-0482">Metalloprotease</keyword>
<dbReference type="GO" id="GO:0004177">
    <property type="term" value="F:aminopeptidase activity"/>
    <property type="evidence" value="ECO:0007669"/>
    <property type="project" value="UniProtKB-KW"/>
</dbReference>
<dbReference type="Gene3D" id="2.30.250.10">
    <property type="entry name" value="Aminopeptidase i, Domain 2"/>
    <property type="match status" value="1"/>
</dbReference>
<evidence type="ECO:0000256" key="10">
    <source>
        <dbReference type="RuleBase" id="RU004387"/>
    </source>
</evidence>
<comment type="cofactor">
    <cofactor evidence="1 10">
        <name>Zn(2+)</name>
        <dbReference type="ChEBI" id="CHEBI:29105"/>
    </cofactor>
</comment>
<dbReference type="OrthoDB" id="89722at2"/>
<accession>A0A0E4G997</accession>
<dbReference type="Pfam" id="PF02127">
    <property type="entry name" value="Peptidase_M18"/>
    <property type="match status" value="1"/>
</dbReference>
<evidence type="ECO:0000256" key="1">
    <source>
        <dbReference type="ARBA" id="ARBA00001947"/>
    </source>
</evidence>
<evidence type="ECO:0000313" key="11">
    <source>
        <dbReference type="EMBL" id="CFW99673.1"/>
    </source>
</evidence>
<sequence length="468" mass="51610">MEGAKTMKLKKNKKPDDCWSKMTDGDIKSCNSFNEGYIDFLSRIKTEREAVMYISELAREKGFKPLRELKNIKAGDKILIEHKSKVASLVIIGSDPLIQGVNLVASHIDSPRLDLKPRPAYEADGLALLKTHYYGGIKKYQWLSIPLALHGVVAKKDDSLIQVEIGEKAEDPVFTIADLLPHLAKDQMEKKMSEAVSGEGLNALAGSRPLNDKDDEAVKALVLDILRQQYDIEEDDFTSAELQFVPAYAAREIGLDRSMIGAYGQDDRVSAYASLMAALEIKKPQKTALCLFVDKEEIGSTGNTGLQSLIIENILAELMHKAGYTDYYSLRQALAGSSALSADVNAAVDPNYPDVFEKMNCSFLNRGVVLTKYTGSRGKYDSNDANPEFLARIRNLFDDAGVVWQVGELGKVDIGGGGTVAQYMARYGMEVLDCGVALLGMHSPFEVSSKADVYMSYKGYKAFMQDFK</sequence>
<dbReference type="AlphaFoldDB" id="A0A0E4G997"/>
<evidence type="ECO:0000256" key="6">
    <source>
        <dbReference type="ARBA" id="ARBA00022801"/>
    </source>
</evidence>
<evidence type="ECO:0000256" key="8">
    <source>
        <dbReference type="ARBA" id="ARBA00023049"/>
    </source>
</evidence>
<keyword evidence="4 9" id="KW-0645">Protease</keyword>
<dbReference type="GO" id="GO:0005737">
    <property type="term" value="C:cytoplasm"/>
    <property type="evidence" value="ECO:0007669"/>
    <property type="project" value="UniProtKB-ARBA"/>
</dbReference>
<keyword evidence="12" id="KW-1185">Reference proteome</keyword>
<dbReference type="STRING" id="690567.158"/>
<dbReference type="EC" id="3.4.11.-" evidence="10"/>
<evidence type="ECO:0000313" key="12">
    <source>
        <dbReference type="Proteomes" id="UP000045545"/>
    </source>
</evidence>
<keyword evidence="7 9" id="KW-0862">Zinc</keyword>
<keyword evidence="3 9" id="KW-0031">Aminopeptidase</keyword>
<dbReference type="MEROPS" id="M18.004"/>
<dbReference type="EMBL" id="CGIH01000004">
    <property type="protein sequence ID" value="CFW99673.1"/>
    <property type="molecule type" value="Genomic_DNA"/>
</dbReference>
<dbReference type="GO" id="GO:0008270">
    <property type="term" value="F:zinc ion binding"/>
    <property type="evidence" value="ECO:0007669"/>
    <property type="project" value="InterPro"/>
</dbReference>
<comment type="similarity">
    <text evidence="2 9">Belongs to the peptidase M18 family.</text>
</comment>
<dbReference type="PANTHER" id="PTHR28570:SF2">
    <property type="entry name" value="M18 FAMILY AMINOPEPTIDASE 1-RELATED"/>
    <property type="match status" value="1"/>
</dbReference>
<dbReference type="PRINTS" id="PR00932">
    <property type="entry name" value="AMINO1PTASE"/>
</dbReference>
<dbReference type="InterPro" id="IPR001948">
    <property type="entry name" value="Peptidase_M18"/>
</dbReference>
<dbReference type="InterPro" id="IPR023358">
    <property type="entry name" value="Peptidase_M18_dom2"/>
</dbReference>
<evidence type="ECO:0000256" key="7">
    <source>
        <dbReference type="ARBA" id="ARBA00022833"/>
    </source>
</evidence>
<dbReference type="NCBIfam" id="NF002600">
    <property type="entry name" value="PRK02256.1"/>
    <property type="match status" value="1"/>
</dbReference>
<reference evidence="11 12" key="1">
    <citation type="submission" date="2015-03" db="EMBL/GenBank/DDBJ databases">
        <authorList>
            <person name="Murphy D."/>
        </authorList>
    </citation>
    <scope>NUCLEOTIDE SEQUENCE [LARGE SCALE GENOMIC DNA]</scope>
    <source>
        <strain evidence="11 12">OL-4</strain>
    </source>
</reference>
<dbReference type="SUPFAM" id="SSF101821">
    <property type="entry name" value="Aminopeptidase/glucanase lid domain"/>
    <property type="match status" value="1"/>
</dbReference>
<evidence type="ECO:0000256" key="9">
    <source>
        <dbReference type="RuleBase" id="RU004386"/>
    </source>
</evidence>
<dbReference type="PANTHER" id="PTHR28570">
    <property type="entry name" value="ASPARTYL AMINOPEPTIDASE"/>
    <property type="match status" value="1"/>
</dbReference>
<dbReference type="GO" id="GO:0006508">
    <property type="term" value="P:proteolysis"/>
    <property type="evidence" value="ECO:0007669"/>
    <property type="project" value="UniProtKB-KW"/>
</dbReference>
<dbReference type="SUPFAM" id="SSF53187">
    <property type="entry name" value="Zn-dependent exopeptidases"/>
    <property type="match status" value="1"/>
</dbReference>
<proteinExistence type="inferred from homology"/>
<evidence type="ECO:0000256" key="3">
    <source>
        <dbReference type="ARBA" id="ARBA00022438"/>
    </source>
</evidence>